<keyword evidence="1" id="KW-0812">Transmembrane</keyword>
<sequence length="760" mass="87128">MKRKSVTTKTLLHIAAIAAIFLINNAPLKAQTIFPSPAISKNEQPQKITFTQEEIQFINLNPTLKIVGDPSWPPFEILKTDSAGNKTYAGINKSILDAVCRKIGIQPQYIPTKNYQESIRYIQEGTAQIIMGYTNRIPPSSQIKYTEGIYTSAIYLVSRSDRLPKKGDTICLADFSLTEQNQIKRYFPQGTVFEISEDPVKVLDKFIKGKTDFIIIGQFELSYANFVKDCKIVPLDINYYQKFGIREPYAKTLVPIFNKVLKTINWKELTTVVFEEELKFRSEHTLQDLKQKKENSILRIVLTVTLVFVFFISLFLILLLKKKTRIIEYDEIAGMSTFNKFQTDARAILKNAKPREYLILSINIDNFRLINDSFGVSKGNQILTELGKHFAGEKREDELVCRYYADDFVFFMKSPDFWELEDRVFKMSKVDDHIEKLLPERYNLTFSSSVYYIDAPNADISGMIDKANQAQKLGKNSYATHRVMEYTTEMKTENDWNRELTLSMNKAIENREFEVYYQPKIRFSDDKVIGAEALIRWNNPQKGFLLPGKFIPLFENNGFIEKIDKYVLQNVCSFLDSWNKNSRSKTFGEPITVSFNLSRYNLYNSNLTPTLKKIASQYDIGPNSVEIELTEGIVFDNKKKLINVINSLKEAGFKVSVDDFGSGYSSLNILKDMPADVIKLDKEFLSSVPENTKESIIITSVIEMAKKLNITTVAEGVETKIQSDLLRKIGCDIAQGFYYAKPMQEKDFLKVLENGGIKTV</sequence>
<dbReference type="InterPro" id="IPR043128">
    <property type="entry name" value="Rev_trsase/Diguanyl_cyclase"/>
</dbReference>
<name>A0A7T3V4F3_9SPIR</name>
<dbReference type="NCBIfam" id="TIGR00254">
    <property type="entry name" value="GGDEF"/>
    <property type="match status" value="1"/>
</dbReference>
<reference evidence="5 6" key="1">
    <citation type="submission" date="2020-11" db="EMBL/GenBank/DDBJ databases">
        <title>Treponema Peruensis nv. sp., first commensal Treponema isolated from human feces.</title>
        <authorList>
            <person name="Belkhou C."/>
            <person name="Raes J."/>
        </authorList>
    </citation>
    <scope>NUCLEOTIDE SEQUENCE [LARGE SCALE GENOMIC DNA]</scope>
    <source>
        <strain evidence="5 6">RCC2812</strain>
    </source>
</reference>
<dbReference type="AlphaFoldDB" id="A0A7T3V4F3"/>
<dbReference type="SUPFAM" id="SSF141868">
    <property type="entry name" value="EAL domain-like"/>
    <property type="match status" value="1"/>
</dbReference>
<evidence type="ECO:0000313" key="6">
    <source>
        <dbReference type="Proteomes" id="UP000595224"/>
    </source>
</evidence>
<dbReference type="Gene3D" id="3.20.20.450">
    <property type="entry name" value="EAL domain"/>
    <property type="match status" value="1"/>
</dbReference>
<dbReference type="InterPro" id="IPR050706">
    <property type="entry name" value="Cyclic-di-GMP_PDE-like"/>
</dbReference>
<dbReference type="KEGG" id="tper:IWA51_07365"/>
<dbReference type="InterPro" id="IPR035919">
    <property type="entry name" value="EAL_sf"/>
</dbReference>
<dbReference type="GO" id="GO:0071111">
    <property type="term" value="F:cyclic-guanylate-specific phosphodiesterase activity"/>
    <property type="evidence" value="ECO:0007669"/>
    <property type="project" value="InterPro"/>
</dbReference>
<dbReference type="Gene3D" id="3.30.70.270">
    <property type="match status" value="1"/>
</dbReference>
<dbReference type="SMART" id="SM00052">
    <property type="entry name" value="EAL"/>
    <property type="match status" value="1"/>
</dbReference>
<dbReference type="PANTHER" id="PTHR33121">
    <property type="entry name" value="CYCLIC DI-GMP PHOSPHODIESTERASE PDEF"/>
    <property type="match status" value="1"/>
</dbReference>
<feature type="domain" description="GGDEF" evidence="4">
    <location>
        <begin position="355"/>
        <end position="488"/>
    </location>
</feature>
<keyword evidence="6" id="KW-1185">Reference proteome</keyword>
<keyword evidence="1" id="KW-0472">Membrane</keyword>
<dbReference type="InterPro" id="IPR000160">
    <property type="entry name" value="GGDEF_dom"/>
</dbReference>
<dbReference type="Proteomes" id="UP000595224">
    <property type="component" value="Chromosome"/>
</dbReference>
<dbReference type="PANTHER" id="PTHR33121:SF71">
    <property type="entry name" value="OXYGEN SENSOR PROTEIN DOSP"/>
    <property type="match status" value="1"/>
</dbReference>
<gene>
    <name evidence="5" type="ORF">IWA51_07365</name>
</gene>
<evidence type="ECO:0000256" key="2">
    <source>
        <dbReference type="SAM" id="SignalP"/>
    </source>
</evidence>
<dbReference type="SUPFAM" id="SSF55073">
    <property type="entry name" value="Nucleotide cyclase"/>
    <property type="match status" value="1"/>
</dbReference>
<feature type="signal peptide" evidence="2">
    <location>
        <begin position="1"/>
        <end position="30"/>
    </location>
</feature>
<dbReference type="InterPro" id="IPR001633">
    <property type="entry name" value="EAL_dom"/>
</dbReference>
<dbReference type="RefSeq" id="WP_198441957.1">
    <property type="nucleotide sequence ID" value="NZ_CBCSHE010000001.1"/>
</dbReference>
<dbReference type="PROSITE" id="PS50887">
    <property type="entry name" value="GGDEF"/>
    <property type="match status" value="1"/>
</dbReference>
<dbReference type="EMBL" id="CP064936">
    <property type="protein sequence ID" value="QQA00099.1"/>
    <property type="molecule type" value="Genomic_DNA"/>
</dbReference>
<evidence type="ECO:0000313" key="5">
    <source>
        <dbReference type="EMBL" id="QQA00099.1"/>
    </source>
</evidence>
<dbReference type="Gene3D" id="3.40.190.10">
    <property type="entry name" value="Periplasmic binding protein-like II"/>
    <property type="match status" value="2"/>
</dbReference>
<feature type="domain" description="EAL" evidence="3">
    <location>
        <begin position="497"/>
        <end position="756"/>
    </location>
</feature>
<organism evidence="5 6">
    <name type="scientific">Treponema peruense</name>
    <dbReference type="NCBI Taxonomy" id="2787628"/>
    <lineage>
        <taxon>Bacteria</taxon>
        <taxon>Pseudomonadati</taxon>
        <taxon>Spirochaetota</taxon>
        <taxon>Spirochaetia</taxon>
        <taxon>Spirochaetales</taxon>
        <taxon>Treponemataceae</taxon>
        <taxon>Treponema</taxon>
    </lineage>
</organism>
<proteinExistence type="predicted"/>
<keyword evidence="1" id="KW-1133">Transmembrane helix</keyword>
<evidence type="ECO:0000256" key="1">
    <source>
        <dbReference type="SAM" id="Phobius"/>
    </source>
</evidence>
<accession>A0A7T3V4F3</accession>
<feature type="chain" id="PRO_5032330771" evidence="2">
    <location>
        <begin position="31"/>
        <end position="760"/>
    </location>
</feature>
<dbReference type="SMART" id="SM00267">
    <property type="entry name" value="GGDEF"/>
    <property type="match status" value="1"/>
</dbReference>
<evidence type="ECO:0000259" key="3">
    <source>
        <dbReference type="PROSITE" id="PS50883"/>
    </source>
</evidence>
<keyword evidence="2" id="KW-0732">Signal</keyword>
<dbReference type="PROSITE" id="PS50883">
    <property type="entry name" value="EAL"/>
    <property type="match status" value="1"/>
</dbReference>
<dbReference type="Pfam" id="PF00990">
    <property type="entry name" value="GGDEF"/>
    <property type="match status" value="1"/>
</dbReference>
<dbReference type="SUPFAM" id="SSF53850">
    <property type="entry name" value="Periplasmic binding protein-like II"/>
    <property type="match status" value="1"/>
</dbReference>
<evidence type="ECO:0000259" key="4">
    <source>
        <dbReference type="PROSITE" id="PS50887"/>
    </source>
</evidence>
<dbReference type="InterPro" id="IPR029787">
    <property type="entry name" value="Nucleotide_cyclase"/>
</dbReference>
<dbReference type="CDD" id="cd01948">
    <property type="entry name" value="EAL"/>
    <property type="match status" value="1"/>
</dbReference>
<dbReference type="Pfam" id="PF00563">
    <property type="entry name" value="EAL"/>
    <property type="match status" value="1"/>
</dbReference>
<protein>
    <submittedName>
        <fullName evidence="5">EAL domain-containing protein</fullName>
    </submittedName>
</protein>
<feature type="transmembrane region" description="Helical" evidence="1">
    <location>
        <begin position="297"/>
        <end position="320"/>
    </location>
</feature>